<dbReference type="Proteomes" id="UP000011185">
    <property type="component" value="Unassembled WGS sequence"/>
</dbReference>
<keyword evidence="3" id="KW-1185">Reference proteome</keyword>
<evidence type="ECO:0000313" key="3">
    <source>
        <dbReference type="Proteomes" id="UP000011185"/>
    </source>
</evidence>
<dbReference type="InParanoid" id="L7JWW9"/>
<sequence length="50" mass="5707">MDKIEFPLIFSLFIVTVICSNYESAIFNDPELNYTEIVNTNTVGYQVTKA</sequence>
<dbReference type="AlphaFoldDB" id="L7JWW9"/>
<keyword evidence="1" id="KW-0732">Signal</keyword>
<reference evidence="2 3" key="1">
    <citation type="journal article" date="2012" name="PLoS Pathog.">
        <title>The genome of the obligate intracellular parasite Trachipleistophora hominis: new insights into microsporidian genome dynamics and reductive evolution.</title>
        <authorList>
            <person name="Heinz E."/>
            <person name="Williams T.A."/>
            <person name="Nakjang S."/>
            <person name="Noel C.J."/>
            <person name="Swan D.C."/>
            <person name="Goldberg A.V."/>
            <person name="Harris S.R."/>
            <person name="Weinmaier T."/>
            <person name="Markert S."/>
            <person name="Becher D."/>
            <person name="Bernhardt J."/>
            <person name="Dagan T."/>
            <person name="Hacker C."/>
            <person name="Lucocq J.M."/>
            <person name="Schweder T."/>
            <person name="Rattei T."/>
            <person name="Hall N."/>
            <person name="Hirt R.P."/>
            <person name="Embley T.M."/>
        </authorList>
    </citation>
    <scope>NUCLEOTIDE SEQUENCE [LARGE SCALE GENOMIC DNA]</scope>
</reference>
<evidence type="ECO:0000256" key="1">
    <source>
        <dbReference type="SAM" id="SignalP"/>
    </source>
</evidence>
<dbReference type="EMBL" id="JH993943">
    <property type="protein sequence ID" value="ELQ75556.1"/>
    <property type="molecule type" value="Genomic_DNA"/>
</dbReference>
<gene>
    <name evidence="2" type="ORF">THOM_1489</name>
</gene>
<proteinExistence type="predicted"/>
<accession>L7JWW9</accession>
<dbReference type="VEuPathDB" id="MicrosporidiaDB:THOM_1489"/>
<feature type="chain" id="PRO_5003978931" evidence="1">
    <location>
        <begin position="20"/>
        <end position="50"/>
    </location>
</feature>
<dbReference type="HOGENOM" id="CLU_3126086_0_0_1"/>
<protein>
    <submittedName>
        <fullName evidence="2">Uncharacterized protein</fullName>
    </submittedName>
</protein>
<evidence type="ECO:0000313" key="2">
    <source>
        <dbReference type="EMBL" id="ELQ75556.1"/>
    </source>
</evidence>
<feature type="signal peptide" evidence="1">
    <location>
        <begin position="1"/>
        <end position="19"/>
    </location>
</feature>
<organism evidence="2 3">
    <name type="scientific">Trachipleistophora hominis</name>
    <name type="common">Microsporidian parasite</name>
    <dbReference type="NCBI Taxonomy" id="72359"/>
    <lineage>
        <taxon>Eukaryota</taxon>
        <taxon>Fungi</taxon>
        <taxon>Fungi incertae sedis</taxon>
        <taxon>Microsporidia</taxon>
        <taxon>Pleistophoridae</taxon>
        <taxon>Trachipleistophora</taxon>
    </lineage>
</organism>
<name>L7JWW9_TRAHO</name>